<organism evidence="2 3">
    <name type="scientific">Poseidonocella sedimentorum</name>
    <dbReference type="NCBI Taxonomy" id="871652"/>
    <lineage>
        <taxon>Bacteria</taxon>
        <taxon>Pseudomonadati</taxon>
        <taxon>Pseudomonadota</taxon>
        <taxon>Alphaproteobacteria</taxon>
        <taxon>Rhodobacterales</taxon>
        <taxon>Roseobacteraceae</taxon>
        <taxon>Poseidonocella</taxon>
    </lineage>
</organism>
<name>A0A1I6DTZ9_9RHOB</name>
<proteinExistence type="predicted"/>
<dbReference type="STRING" id="871652.SAMN04515673_105130"/>
<evidence type="ECO:0000313" key="3">
    <source>
        <dbReference type="Proteomes" id="UP000199302"/>
    </source>
</evidence>
<protein>
    <recommendedName>
        <fullName evidence="1">Glyoxalase-related protein domain-containing protein</fullName>
    </recommendedName>
</protein>
<keyword evidence="3" id="KW-1185">Reference proteome</keyword>
<dbReference type="Proteomes" id="UP000199302">
    <property type="component" value="Unassembled WGS sequence"/>
</dbReference>
<gene>
    <name evidence="2" type="ORF">SAMN04515673_105130</name>
</gene>
<evidence type="ECO:0000259" key="1">
    <source>
        <dbReference type="Pfam" id="PF20066"/>
    </source>
</evidence>
<feature type="domain" description="Glyoxalase-related protein" evidence="1">
    <location>
        <begin position="1"/>
        <end position="141"/>
    </location>
</feature>
<sequence>MTTQRPSTAQAKDQAKRLRLKMAEDGTPISHARALELVAHQHGFRDWNTMVAAIGDGPPGGWAVGDTLRGRYLSQPFTGTLIAISMTEPGWFRLELQLDEAVDVVTSARFSNFRSRIRGVVGPKGHTVERTSNGQAHLQIDLG</sequence>
<dbReference type="Pfam" id="PF20066">
    <property type="entry name" value="Glyoxalase_8"/>
    <property type="match status" value="1"/>
</dbReference>
<evidence type="ECO:0000313" key="2">
    <source>
        <dbReference type="EMBL" id="SFR08821.1"/>
    </source>
</evidence>
<dbReference type="InterPro" id="IPR045517">
    <property type="entry name" value="Glyoxalase_8"/>
</dbReference>
<dbReference type="OrthoDB" id="7350221at2"/>
<dbReference type="EMBL" id="FOYI01000005">
    <property type="protein sequence ID" value="SFR08821.1"/>
    <property type="molecule type" value="Genomic_DNA"/>
</dbReference>
<accession>A0A1I6DTZ9</accession>
<dbReference type="AlphaFoldDB" id="A0A1I6DTZ9"/>
<reference evidence="2 3" key="1">
    <citation type="submission" date="2016-10" db="EMBL/GenBank/DDBJ databases">
        <authorList>
            <person name="de Groot N.N."/>
        </authorList>
    </citation>
    <scope>NUCLEOTIDE SEQUENCE [LARGE SCALE GENOMIC DNA]</scope>
    <source>
        <strain evidence="3">KMM 9023,NRIC 0796,JCM 17311,KCTC 23692</strain>
    </source>
</reference>
<dbReference type="RefSeq" id="WP_092079586.1">
    <property type="nucleotide sequence ID" value="NZ_FOYI01000005.1"/>
</dbReference>